<organism evidence="1 2">
    <name type="scientific">Prevotella disiens JCM 6334 = ATCC 29426</name>
    <dbReference type="NCBI Taxonomy" id="1235811"/>
    <lineage>
        <taxon>Bacteria</taxon>
        <taxon>Pseudomonadati</taxon>
        <taxon>Bacteroidota</taxon>
        <taxon>Bacteroidia</taxon>
        <taxon>Bacteroidales</taxon>
        <taxon>Prevotellaceae</taxon>
        <taxon>Prevotella</taxon>
    </lineage>
</organism>
<proteinExistence type="predicted"/>
<comment type="caution">
    <text evidence="1">The sequence shown here is derived from an EMBL/GenBank/DDBJ whole genome shotgun (WGS) entry which is preliminary data.</text>
</comment>
<name>A0ABN0NP48_9BACT</name>
<evidence type="ECO:0000313" key="2">
    <source>
        <dbReference type="Proteomes" id="UP000016660"/>
    </source>
</evidence>
<gene>
    <name evidence="1" type="ORF">HMPREF0653_02476</name>
</gene>
<keyword evidence="2" id="KW-1185">Reference proteome</keyword>
<dbReference type="Proteomes" id="UP000016660">
    <property type="component" value="Unassembled WGS sequence"/>
</dbReference>
<sequence length="39" mass="4464">MVVSNHKIGCFEVQNPLFLILKQPIKKMEQNIILIKVGV</sequence>
<protein>
    <submittedName>
        <fullName evidence="1">Uncharacterized protein</fullName>
    </submittedName>
</protein>
<dbReference type="EMBL" id="AWUY01000270">
    <property type="protein sequence ID" value="ERJ72017.1"/>
    <property type="molecule type" value="Genomic_DNA"/>
</dbReference>
<accession>A0ABN0NP48</accession>
<evidence type="ECO:0000313" key="1">
    <source>
        <dbReference type="EMBL" id="ERJ72017.1"/>
    </source>
</evidence>
<reference evidence="1 2" key="1">
    <citation type="submission" date="2013-06" db="EMBL/GenBank/DDBJ databases">
        <authorList>
            <person name="Weinstock G."/>
            <person name="Sodergren E."/>
            <person name="Lobos E.A."/>
            <person name="Fulton L."/>
            <person name="Fulton R."/>
            <person name="Courtney L."/>
            <person name="Fronick C."/>
            <person name="O'Laughlin M."/>
            <person name="Godfrey J."/>
            <person name="Wilson R.M."/>
            <person name="Miner T."/>
            <person name="Farmer C."/>
            <person name="Delehaunty K."/>
            <person name="Cordes M."/>
            <person name="Minx P."/>
            <person name="Tomlinson C."/>
            <person name="Chen J."/>
            <person name="Wollam A."/>
            <person name="Pepin K.H."/>
            <person name="Bhonagiri V."/>
            <person name="Zhang X."/>
            <person name="Warren W."/>
            <person name="Mitreva M."/>
            <person name="Mardis E.R."/>
            <person name="Wilson R.K."/>
        </authorList>
    </citation>
    <scope>NUCLEOTIDE SEQUENCE [LARGE SCALE GENOMIC DNA]</scope>
    <source>
        <strain evidence="1 2">ATCC 29426</strain>
    </source>
</reference>